<dbReference type="SUPFAM" id="SSF75445">
    <property type="entry name" value="D-ribose-5-phosphate isomerase (RpiA), lid domain"/>
    <property type="match status" value="1"/>
</dbReference>
<dbReference type="EC" id="5.3.1.6" evidence="4"/>
<evidence type="ECO:0000256" key="1">
    <source>
        <dbReference type="ARBA" id="ARBA00001713"/>
    </source>
</evidence>
<dbReference type="SUPFAM" id="SSF100950">
    <property type="entry name" value="NagB/RpiA/CoA transferase-like"/>
    <property type="match status" value="1"/>
</dbReference>
<dbReference type="NCBIfam" id="TIGR00021">
    <property type="entry name" value="rpiA"/>
    <property type="match status" value="1"/>
</dbReference>
<reference evidence="7 8" key="1">
    <citation type="submission" date="2010-05" db="EMBL/GenBank/DDBJ databases">
        <title>The Genome Sequence of Thecamonas trahens ATCC 50062.</title>
        <authorList>
            <consortium name="The Broad Institute Genome Sequencing Platform"/>
            <person name="Russ C."/>
            <person name="Cuomo C."/>
            <person name="Shea T."/>
            <person name="Young S.K."/>
            <person name="Zeng Q."/>
            <person name="Koehrsen M."/>
            <person name="Haas B."/>
            <person name="Borodovsky M."/>
            <person name="Guigo R."/>
            <person name="Alvarado L."/>
            <person name="Berlin A."/>
            <person name="Bochicchio J."/>
            <person name="Borenstein D."/>
            <person name="Chapman S."/>
            <person name="Chen Z."/>
            <person name="Freedman E."/>
            <person name="Gellesch M."/>
            <person name="Goldberg J."/>
            <person name="Griggs A."/>
            <person name="Gujja S."/>
            <person name="Heilman E."/>
            <person name="Heiman D."/>
            <person name="Hepburn T."/>
            <person name="Howarth C."/>
            <person name="Jen D."/>
            <person name="Larson L."/>
            <person name="Mehta T."/>
            <person name="Park D."/>
            <person name="Pearson M."/>
            <person name="Roberts A."/>
            <person name="Saif S."/>
            <person name="Shenoy N."/>
            <person name="Sisk P."/>
            <person name="Stolte C."/>
            <person name="Sykes S."/>
            <person name="Thomson T."/>
            <person name="Walk T."/>
            <person name="White J."/>
            <person name="Yandava C."/>
            <person name="Burger G."/>
            <person name="Gray M.W."/>
            <person name="Holland P.W.H."/>
            <person name="King N."/>
            <person name="Lang F.B.F."/>
            <person name="Roger A.J."/>
            <person name="Ruiz-Trillo I."/>
            <person name="Lander E."/>
            <person name="Nusbaum C."/>
        </authorList>
    </citation>
    <scope>NUCLEOTIDE SEQUENCE [LARGE SCALE GENOMIC DNA]</scope>
    <source>
        <strain evidence="7 8">ATCC 50062</strain>
    </source>
</reference>
<dbReference type="Gene3D" id="3.40.50.1360">
    <property type="match status" value="1"/>
</dbReference>
<evidence type="ECO:0000256" key="3">
    <source>
        <dbReference type="ARBA" id="ARBA00008088"/>
    </source>
</evidence>
<evidence type="ECO:0000256" key="6">
    <source>
        <dbReference type="ARBA" id="ARBA00029734"/>
    </source>
</evidence>
<dbReference type="OMA" id="LGIPMYN"/>
<evidence type="ECO:0000313" key="8">
    <source>
        <dbReference type="Proteomes" id="UP000054408"/>
    </source>
</evidence>
<protein>
    <recommendedName>
        <fullName evidence="4">ribose-5-phosphate isomerase</fullName>
        <ecNumber evidence="4">5.3.1.6</ecNumber>
    </recommendedName>
    <alternativeName>
        <fullName evidence="6">Phosphoriboisomerase</fullName>
    </alternativeName>
</protein>
<dbReference type="Proteomes" id="UP000054408">
    <property type="component" value="Unassembled WGS sequence"/>
</dbReference>
<dbReference type="Gene3D" id="3.30.70.260">
    <property type="match status" value="1"/>
</dbReference>
<proteinExistence type="inferred from homology"/>
<dbReference type="HAMAP" id="MF_00170">
    <property type="entry name" value="Rib_5P_isom_A"/>
    <property type="match status" value="1"/>
</dbReference>
<dbReference type="OrthoDB" id="1555531at2759"/>
<dbReference type="InterPro" id="IPR004788">
    <property type="entry name" value="Ribose5P_isomerase_type_A"/>
</dbReference>
<sequence>MSSNGNEGVNAAKRAAAYAAVEAHAGEGMRVGVGSGSTVVFAAERLGQLAKEHGWTSVVCVPTSFQSQQLIVEAGLVLSDLNQTPELDVAFDGADEIDGELNAIKGGGAAHTQEKLVAANAKTLILLVDESKDTGALGTKWAVPIEVLPGAWVVAKAALVKAGATSVVLRMAKAKAGPVVTDNGNFVLDAAFGVIAAADVAGLEAKINNIPGVVDNGLFAGLASEVFIGRSDGSFEVRRRE</sequence>
<dbReference type="CDD" id="cd01398">
    <property type="entry name" value="RPI_A"/>
    <property type="match status" value="1"/>
</dbReference>
<evidence type="ECO:0000256" key="2">
    <source>
        <dbReference type="ARBA" id="ARBA00004988"/>
    </source>
</evidence>
<dbReference type="eggNOG" id="KOG3075">
    <property type="taxonomic scope" value="Eukaryota"/>
</dbReference>
<comment type="similarity">
    <text evidence="3">Belongs to the ribose 5-phosphate isomerase family.</text>
</comment>
<dbReference type="GO" id="GO:0009052">
    <property type="term" value="P:pentose-phosphate shunt, non-oxidative branch"/>
    <property type="evidence" value="ECO:0007669"/>
    <property type="project" value="InterPro"/>
</dbReference>
<evidence type="ECO:0000256" key="5">
    <source>
        <dbReference type="ARBA" id="ARBA00023235"/>
    </source>
</evidence>
<dbReference type="Pfam" id="PF06026">
    <property type="entry name" value="Rib_5-P_isom_A"/>
    <property type="match status" value="1"/>
</dbReference>
<dbReference type="FunFam" id="3.30.70.260:FF:000018">
    <property type="entry name" value="Ribose-5-phosphate isomerase A"/>
    <property type="match status" value="1"/>
</dbReference>
<evidence type="ECO:0000256" key="4">
    <source>
        <dbReference type="ARBA" id="ARBA00011959"/>
    </source>
</evidence>
<keyword evidence="8" id="KW-1185">Reference proteome</keyword>
<name>A0A0L0DE94_THETB</name>
<dbReference type="AlphaFoldDB" id="A0A0L0DE94"/>
<dbReference type="PANTHER" id="PTHR11934:SF0">
    <property type="entry name" value="RIBOSE-5-PHOSPHATE ISOMERASE"/>
    <property type="match status" value="1"/>
</dbReference>
<organism evidence="7 8">
    <name type="scientific">Thecamonas trahens ATCC 50062</name>
    <dbReference type="NCBI Taxonomy" id="461836"/>
    <lineage>
        <taxon>Eukaryota</taxon>
        <taxon>Apusozoa</taxon>
        <taxon>Apusomonadida</taxon>
        <taxon>Apusomonadidae</taxon>
        <taxon>Thecamonas</taxon>
    </lineage>
</organism>
<dbReference type="GO" id="GO:0004751">
    <property type="term" value="F:ribose-5-phosphate isomerase activity"/>
    <property type="evidence" value="ECO:0007669"/>
    <property type="project" value="UniProtKB-EC"/>
</dbReference>
<gene>
    <name evidence="7" type="ORF">AMSG_00804</name>
</gene>
<dbReference type="GO" id="GO:0006014">
    <property type="term" value="P:D-ribose metabolic process"/>
    <property type="evidence" value="ECO:0007669"/>
    <property type="project" value="TreeGrafter"/>
</dbReference>
<keyword evidence="5 7" id="KW-0413">Isomerase</keyword>
<dbReference type="FunFam" id="3.40.50.1360:FF:000001">
    <property type="entry name" value="Ribose-5-phosphate isomerase A"/>
    <property type="match status" value="1"/>
</dbReference>
<evidence type="ECO:0000313" key="7">
    <source>
        <dbReference type="EMBL" id="KNC50642.1"/>
    </source>
</evidence>
<dbReference type="RefSeq" id="XP_013762528.1">
    <property type="nucleotide sequence ID" value="XM_013907074.1"/>
</dbReference>
<comment type="pathway">
    <text evidence="2">Carbohydrate degradation; pentose phosphate pathway; D-ribose 5-phosphate from D-ribulose 5-phosphate (non-oxidative stage): step 1/1.</text>
</comment>
<dbReference type="NCBIfam" id="NF001924">
    <property type="entry name" value="PRK00702.1"/>
    <property type="match status" value="1"/>
</dbReference>
<dbReference type="InterPro" id="IPR020672">
    <property type="entry name" value="Ribose5P_isomerase_typA_subgr"/>
</dbReference>
<dbReference type="UniPathway" id="UPA00115">
    <property type="reaction ID" value="UER00412"/>
</dbReference>
<comment type="catalytic activity">
    <reaction evidence="1">
        <text>aldehydo-D-ribose 5-phosphate = D-ribulose 5-phosphate</text>
        <dbReference type="Rhea" id="RHEA:14657"/>
        <dbReference type="ChEBI" id="CHEBI:58121"/>
        <dbReference type="ChEBI" id="CHEBI:58273"/>
        <dbReference type="EC" id="5.3.1.6"/>
    </reaction>
</comment>
<dbReference type="STRING" id="461836.A0A0L0DE94"/>
<dbReference type="InterPro" id="IPR037171">
    <property type="entry name" value="NagB/RpiA_transferase-like"/>
</dbReference>
<dbReference type="GeneID" id="25560589"/>
<dbReference type="GO" id="GO:0005737">
    <property type="term" value="C:cytoplasm"/>
    <property type="evidence" value="ECO:0007669"/>
    <property type="project" value="TreeGrafter"/>
</dbReference>
<accession>A0A0L0DE94</accession>
<dbReference type="EMBL" id="GL349435">
    <property type="protein sequence ID" value="KNC50642.1"/>
    <property type="molecule type" value="Genomic_DNA"/>
</dbReference>
<dbReference type="PANTHER" id="PTHR11934">
    <property type="entry name" value="RIBOSE-5-PHOSPHATE ISOMERASE"/>
    <property type="match status" value="1"/>
</dbReference>